<comment type="caution">
    <text evidence="1">The sequence shown here is derived from an EMBL/GenBank/DDBJ whole genome shotgun (WGS) entry which is preliminary data.</text>
</comment>
<evidence type="ECO:0000313" key="1">
    <source>
        <dbReference type="EMBL" id="MFB9071824.1"/>
    </source>
</evidence>
<protein>
    <submittedName>
        <fullName evidence="1">Cystathionine beta-synthase</fullName>
        <ecNumber evidence="1">4.2.1.22</ecNumber>
    </submittedName>
</protein>
<gene>
    <name evidence="1" type="ORF">ACFFX0_11675</name>
</gene>
<dbReference type="InterPro" id="IPR005857">
    <property type="entry name" value="Cysta_beta_synth"/>
</dbReference>
<dbReference type="InterPro" id="IPR036052">
    <property type="entry name" value="TrpB-like_PALP_sf"/>
</dbReference>
<evidence type="ECO:0000313" key="2">
    <source>
        <dbReference type="Proteomes" id="UP001589575"/>
    </source>
</evidence>
<dbReference type="Pfam" id="PF00291">
    <property type="entry name" value="PALP"/>
    <property type="match status" value="1"/>
</dbReference>
<dbReference type="SUPFAM" id="SSF53686">
    <property type="entry name" value="Tryptophan synthase beta subunit-like PLP-dependent enzymes"/>
    <property type="match status" value="1"/>
</dbReference>
<dbReference type="Proteomes" id="UP001589575">
    <property type="component" value="Unassembled WGS sequence"/>
</dbReference>
<dbReference type="Pfam" id="PF00571">
    <property type="entry name" value="CBS"/>
    <property type="match status" value="1"/>
</dbReference>
<dbReference type="InterPro" id="IPR001216">
    <property type="entry name" value="P-phosphate_BS"/>
</dbReference>
<dbReference type="SUPFAM" id="SSF54631">
    <property type="entry name" value="CBS-domain pair"/>
    <property type="match status" value="1"/>
</dbReference>
<proteinExistence type="predicted"/>
<dbReference type="NCBIfam" id="TIGR01137">
    <property type="entry name" value="cysta_beta"/>
    <property type="match status" value="1"/>
</dbReference>
<dbReference type="EMBL" id="JBHMFI010000001">
    <property type="protein sequence ID" value="MFB9071824.1"/>
    <property type="molecule type" value="Genomic_DNA"/>
</dbReference>
<keyword evidence="1" id="KW-0456">Lyase</keyword>
<dbReference type="InterPro" id="IPR001926">
    <property type="entry name" value="TrpB-like_PALP"/>
</dbReference>
<organism evidence="1 2">
    <name type="scientific">Citricoccus parietis</name>
    <dbReference type="NCBI Taxonomy" id="592307"/>
    <lineage>
        <taxon>Bacteria</taxon>
        <taxon>Bacillati</taxon>
        <taxon>Actinomycetota</taxon>
        <taxon>Actinomycetes</taxon>
        <taxon>Micrococcales</taxon>
        <taxon>Micrococcaceae</taxon>
        <taxon>Citricoccus</taxon>
    </lineage>
</organism>
<dbReference type="PROSITE" id="PS51371">
    <property type="entry name" value="CBS"/>
    <property type="match status" value="1"/>
</dbReference>
<dbReference type="PANTHER" id="PTHR10314">
    <property type="entry name" value="CYSTATHIONINE BETA-SYNTHASE"/>
    <property type="match status" value="1"/>
</dbReference>
<dbReference type="InterPro" id="IPR050214">
    <property type="entry name" value="Cys_Synth/Cystath_Beta-Synth"/>
</dbReference>
<dbReference type="Gene3D" id="3.10.580.10">
    <property type="entry name" value="CBS-domain"/>
    <property type="match status" value="1"/>
</dbReference>
<reference evidence="1 2" key="1">
    <citation type="submission" date="2024-09" db="EMBL/GenBank/DDBJ databases">
        <authorList>
            <person name="Sun Q."/>
            <person name="Mori K."/>
        </authorList>
    </citation>
    <scope>NUCLEOTIDE SEQUENCE [LARGE SCALE GENOMIC DNA]</scope>
    <source>
        <strain evidence="1 2">CCM 7609</strain>
    </source>
</reference>
<dbReference type="InterPro" id="IPR046342">
    <property type="entry name" value="CBS_dom_sf"/>
</dbReference>
<dbReference type="CDD" id="cd01561">
    <property type="entry name" value="CBS_like"/>
    <property type="match status" value="1"/>
</dbReference>
<dbReference type="GO" id="GO:0004122">
    <property type="term" value="F:cystathionine beta-synthase activity"/>
    <property type="evidence" value="ECO:0007669"/>
    <property type="project" value="UniProtKB-EC"/>
</dbReference>
<dbReference type="Gene3D" id="3.40.50.1100">
    <property type="match status" value="2"/>
</dbReference>
<sequence>MTYAENVLGLIGNTPLVKLNRVTEGLKATILVKPEYLNPGGSVKDRIALKMIENAEAEGKLSAGGTVVEPTSGNTGVGLAMVAQLKGYRSVFVTPDKVGEEKRDVLRAYGAEVVVTKTSVAPESEESYYGVANRLERDIPGAYQPNQFFNPSAPESHYETTGPEIWRDTAGRLTHVVIGAGTGGTITGTGRYLKEVSADRASGPVKVIAADPDGSVYSGGTGRPYSVEGVGEDMWPGNYDKSVPDEVLAVEDAASFEMTRRLAAEEGLLVGGSSGMAVVAGLRAAQDLGEDDVMVIILPDSGRGYLGKIFNEGWMDEMGFEASTPESVLPVDLQPAHDAGPADPAVSSPSAVSSAPAVPDAWKATVADLLREKSSWLPGALPSVVTAPKDATLAEAISTMNRYGVDALPVVGAPRDDLRVGEILGAVDVATLTDLLATGRATAADTVFDHVGAPLPKVNVNAPLSTVREALRSAPAVMATHHGVVTGIVTLHDLLARVAR</sequence>
<dbReference type="SMART" id="SM00116">
    <property type="entry name" value="CBS"/>
    <property type="match status" value="2"/>
</dbReference>
<dbReference type="EC" id="4.2.1.22" evidence="1"/>
<dbReference type="InterPro" id="IPR000644">
    <property type="entry name" value="CBS_dom"/>
</dbReference>
<keyword evidence="2" id="KW-1185">Reference proteome</keyword>
<accession>A0ABV5FZI8</accession>
<name>A0ABV5FZI8_9MICC</name>
<dbReference type="PROSITE" id="PS00901">
    <property type="entry name" value="CYS_SYNTHASE"/>
    <property type="match status" value="1"/>
</dbReference>